<organism evidence="4 5">
    <name type="scientific">[Candida] railenensis</name>
    <dbReference type="NCBI Taxonomy" id="45579"/>
    <lineage>
        <taxon>Eukaryota</taxon>
        <taxon>Fungi</taxon>
        <taxon>Dikarya</taxon>
        <taxon>Ascomycota</taxon>
        <taxon>Saccharomycotina</taxon>
        <taxon>Pichiomycetes</taxon>
        <taxon>Debaryomycetaceae</taxon>
        <taxon>Kurtzmaniella</taxon>
    </lineage>
</organism>
<dbReference type="OrthoDB" id="416217at2759"/>
<comment type="caution">
    <text evidence="4">The sequence shown here is derived from an EMBL/GenBank/DDBJ whole genome shotgun (WGS) entry which is preliminary data.</text>
</comment>
<proteinExistence type="predicted"/>
<dbReference type="GO" id="GO:0008270">
    <property type="term" value="F:zinc ion binding"/>
    <property type="evidence" value="ECO:0007669"/>
    <property type="project" value="InterPro"/>
</dbReference>
<gene>
    <name evidence="4" type="ORF">CLIB1423_21S00980</name>
</gene>
<dbReference type="SMART" id="SM00066">
    <property type="entry name" value="GAL4"/>
    <property type="match status" value="1"/>
</dbReference>
<feature type="compositionally biased region" description="Low complexity" evidence="2">
    <location>
        <begin position="492"/>
        <end position="506"/>
    </location>
</feature>
<dbReference type="PANTHER" id="PTHR37534:SF2">
    <property type="entry name" value="N-ACETYLTRANSFERASE DOMAIN-CONTAINING PROTEIN"/>
    <property type="match status" value="1"/>
</dbReference>
<dbReference type="InterPro" id="IPR036864">
    <property type="entry name" value="Zn2-C6_fun-type_DNA-bd_sf"/>
</dbReference>
<dbReference type="PANTHER" id="PTHR37534">
    <property type="entry name" value="TRANSCRIPTIONAL ACTIVATOR PROTEIN UGA3"/>
    <property type="match status" value="1"/>
</dbReference>
<dbReference type="GO" id="GO:0000981">
    <property type="term" value="F:DNA-binding transcription factor activity, RNA polymerase II-specific"/>
    <property type="evidence" value="ECO:0007669"/>
    <property type="project" value="InterPro"/>
</dbReference>
<evidence type="ECO:0000256" key="2">
    <source>
        <dbReference type="SAM" id="MobiDB-lite"/>
    </source>
</evidence>
<evidence type="ECO:0000256" key="1">
    <source>
        <dbReference type="ARBA" id="ARBA00023242"/>
    </source>
</evidence>
<evidence type="ECO:0000313" key="4">
    <source>
        <dbReference type="EMBL" id="CAH2355063.1"/>
    </source>
</evidence>
<accession>A0A9P0QU38</accession>
<dbReference type="EMBL" id="CAKXYY010000021">
    <property type="protein sequence ID" value="CAH2355063.1"/>
    <property type="molecule type" value="Genomic_DNA"/>
</dbReference>
<name>A0A9P0QU38_9ASCO</name>
<evidence type="ECO:0000313" key="5">
    <source>
        <dbReference type="Proteomes" id="UP000837801"/>
    </source>
</evidence>
<feature type="domain" description="Zn(2)-C6 fungal-type" evidence="3">
    <location>
        <begin position="16"/>
        <end position="44"/>
    </location>
</feature>
<dbReference type="AlphaFoldDB" id="A0A9P0QU38"/>
<dbReference type="GO" id="GO:0005634">
    <property type="term" value="C:nucleus"/>
    <property type="evidence" value="ECO:0007669"/>
    <property type="project" value="TreeGrafter"/>
</dbReference>
<dbReference type="CDD" id="cd00067">
    <property type="entry name" value="GAL4"/>
    <property type="match status" value="1"/>
</dbReference>
<protein>
    <submittedName>
        <fullName evidence="4">Adhesion and hyphal regulator 1</fullName>
    </submittedName>
</protein>
<feature type="region of interest" description="Disordered" evidence="2">
    <location>
        <begin position="484"/>
        <end position="508"/>
    </location>
</feature>
<dbReference type="InterPro" id="IPR001138">
    <property type="entry name" value="Zn2Cys6_DnaBD"/>
</dbReference>
<keyword evidence="1" id="KW-0539">Nucleus</keyword>
<dbReference type="PROSITE" id="PS00463">
    <property type="entry name" value="ZN2_CY6_FUNGAL_1"/>
    <property type="match status" value="1"/>
</dbReference>
<keyword evidence="5" id="KW-1185">Reference proteome</keyword>
<dbReference type="Gene3D" id="4.10.240.10">
    <property type="entry name" value="Zn(2)-C6 fungal-type DNA-binding domain"/>
    <property type="match status" value="1"/>
</dbReference>
<dbReference type="Pfam" id="PF00172">
    <property type="entry name" value="Zn_clus"/>
    <property type="match status" value="1"/>
</dbReference>
<dbReference type="Proteomes" id="UP000837801">
    <property type="component" value="Unassembled WGS sequence"/>
</dbReference>
<dbReference type="SUPFAM" id="SSF57701">
    <property type="entry name" value="Zn2/Cys6 DNA-binding domain"/>
    <property type="match status" value="1"/>
</dbReference>
<dbReference type="GO" id="GO:0000976">
    <property type="term" value="F:transcription cis-regulatory region binding"/>
    <property type="evidence" value="ECO:0007669"/>
    <property type="project" value="TreeGrafter"/>
</dbReference>
<dbReference type="PROSITE" id="PS50048">
    <property type="entry name" value="ZN2_CY6_FUNGAL_2"/>
    <property type="match status" value="1"/>
</dbReference>
<dbReference type="GO" id="GO:0045944">
    <property type="term" value="P:positive regulation of transcription by RNA polymerase II"/>
    <property type="evidence" value="ECO:0007669"/>
    <property type="project" value="TreeGrafter"/>
</dbReference>
<evidence type="ECO:0000259" key="3">
    <source>
        <dbReference type="PROSITE" id="PS50048"/>
    </source>
</evidence>
<sequence length="676" mass="77504">MPRSSKGGRRSRTRSGCLTCRDRHMKCDEQQPVCKNCIKSKRKCYRGVRLNFTQYTIYKPENKPPLPAFPRHYQFRFLDQSITIASLYEKGRSYYEPYMNLHTSESLRESEFMFQEEMYLLHSIPAAHEQVRGGSSVGPESLNLSSSHSHQIIETHDSNNQIISQDRFQYSQFTRPPQGRVTDWNSHLDVQRQAELVHSPMSVPTLVPRLPDVAPIPEEAEASDQDVEVADLLEYYESPSFEITPNFPNFMDSISGVDTKLQAFIELIQDQKYYWILDLFNEISLWQQIIPYYCLKTVEDNSKKISSDLASFQSFLMDCLLCCSINGPMSDENLLQRQLKLWKSSESEQFPNDNSIKVAISIVLILLGIYLKFQNNKNMDANERNDNGGGDQFSLDRSRDIIFQQIQLFNELMSKVNLKQYSATAIPLIRPPLLLISSFHSILILKFLLAKENVTSTGLNQFEIEFLQAPQNFEIRQFKKNNHLNERNMDDSVGASSTNTSRSSFSEMNSNHLTDRASSISNLSSSRSLSNMIPGSKPVGTIPSTSNFATSFKSEAYKLRQVMWRLIKLDYSFRFKDFTTFELNDFTESQENLGNMKGDMSTGKDDAILFTNDRGIAISLLQEYSVLLASSKNGQINEMASNRLSTIFSTIHNSFATSDLKFKWKSHFNWALDRAN</sequence>
<reference evidence="4" key="1">
    <citation type="submission" date="2022-03" db="EMBL/GenBank/DDBJ databases">
        <authorList>
            <person name="Legras J.-L."/>
            <person name="Devillers H."/>
            <person name="Grondin C."/>
        </authorList>
    </citation>
    <scope>NUCLEOTIDE SEQUENCE</scope>
    <source>
        <strain evidence="4">CLIB 1423</strain>
    </source>
</reference>